<organism evidence="1 2">
    <name type="scientific">Periplaneta americana</name>
    <name type="common">American cockroach</name>
    <name type="synonym">Blatta americana</name>
    <dbReference type="NCBI Taxonomy" id="6978"/>
    <lineage>
        <taxon>Eukaryota</taxon>
        <taxon>Metazoa</taxon>
        <taxon>Ecdysozoa</taxon>
        <taxon>Arthropoda</taxon>
        <taxon>Hexapoda</taxon>
        <taxon>Insecta</taxon>
        <taxon>Pterygota</taxon>
        <taxon>Neoptera</taxon>
        <taxon>Polyneoptera</taxon>
        <taxon>Dictyoptera</taxon>
        <taxon>Blattodea</taxon>
        <taxon>Blattoidea</taxon>
        <taxon>Blattidae</taxon>
        <taxon>Blattinae</taxon>
        <taxon>Periplaneta</taxon>
    </lineage>
</organism>
<accession>A0ABQ8TQ26</accession>
<protein>
    <submittedName>
        <fullName evidence="1">Uncharacterized protein</fullName>
    </submittedName>
</protein>
<evidence type="ECO:0000313" key="1">
    <source>
        <dbReference type="EMBL" id="KAJ4447709.1"/>
    </source>
</evidence>
<dbReference type="Pfam" id="PF01359">
    <property type="entry name" value="Transposase_1"/>
    <property type="match status" value="1"/>
</dbReference>
<name>A0ABQ8TQ26_PERAM</name>
<sequence>MATVFFDSEGLLLVDITPHETIINSDAYVETLKKLQARLSSVRRHREKQDVLLLHDNAQPYRWIGRGTIVDNHLFRWPPYSSNLTQCDFFLLALDESIDRKDTAQPTIFIRSVTSDFNVHEDLVDSLMLAGNEFQSLGRAVVKEDEYEEVRWDGIVSIVSWRERVFRLWWEERSYSSLFFLVSARNLRIVIHVAKEQLFIGCQFVTGVPSTPRSRWRCGKGLWRTTRCYISSDARKRTCPVNKNH</sequence>
<dbReference type="Gene3D" id="3.30.420.10">
    <property type="entry name" value="Ribonuclease H-like superfamily/Ribonuclease H"/>
    <property type="match status" value="1"/>
</dbReference>
<evidence type="ECO:0000313" key="2">
    <source>
        <dbReference type="Proteomes" id="UP001148838"/>
    </source>
</evidence>
<dbReference type="InterPro" id="IPR001888">
    <property type="entry name" value="Transposase_1"/>
</dbReference>
<keyword evidence="2" id="KW-1185">Reference proteome</keyword>
<reference evidence="1 2" key="1">
    <citation type="journal article" date="2022" name="Allergy">
        <title>Genome assembly and annotation of Periplaneta americana reveal a comprehensive cockroach allergen profile.</title>
        <authorList>
            <person name="Wang L."/>
            <person name="Xiong Q."/>
            <person name="Saelim N."/>
            <person name="Wang L."/>
            <person name="Nong W."/>
            <person name="Wan A.T."/>
            <person name="Shi M."/>
            <person name="Liu X."/>
            <person name="Cao Q."/>
            <person name="Hui J.H.L."/>
            <person name="Sookrung N."/>
            <person name="Leung T.F."/>
            <person name="Tungtrongchitr A."/>
            <person name="Tsui S.K.W."/>
        </authorList>
    </citation>
    <scope>NUCLEOTIDE SEQUENCE [LARGE SCALE GENOMIC DNA]</scope>
    <source>
        <strain evidence="1">PWHHKU_190912</strain>
    </source>
</reference>
<dbReference type="EMBL" id="JAJSOF020000005">
    <property type="protein sequence ID" value="KAJ4447709.1"/>
    <property type="molecule type" value="Genomic_DNA"/>
</dbReference>
<gene>
    <name evidence="1" type="ORF">ANN_09717</name>
</gene>
<comment type="caution">
    <text evidence="1">The sequence shown here is derived from an EMBL/GenBank/DDBJ whole genome shotgun (WGS) entry which is preliminary data.</text>
</comment>
<dbReference type="Proteomes" id="UP001148838">
    <property type="component" value="Unassembled WGS sequence"/>
</dbReference>
<proteinExistence type="predicted"/>
<dbReference type="InterPro" id="IPR036397">
    <property type="entry name" value="RNaseH_sf"/>
</dbReference>